<dbReference type="GO" id="GO:0004672">
    <property type="term" value="F:protein kinase activity"/>
    <property type="evidence" value="ECO:0007669"/>
    <property type="project" value="InterPro"/>
</dbReference>
<dbReference type="PROSITE" id="PS00108">
    <property type="entry name" value="PROTEIN_KINASE_ST"/>
    <property type="match status" value="1"/>
</dbReference>
<dbReference type="Proteomes" id="UP000595662">
    <property type="component" value="Chromosome 6"/>
</dbReference>
<evidence type="ECO:0000259" key="1">
    <source>
        <dbReference type="PROSITE" id="PS50011"/>
    </source>
</evidence>
<dbReference type="Gene3D" id="1.10.510.10">
    <property type="entry name" value="Transferase(Phosphotransferase) domain 1"/>
    <property type="match status" value="1"/>
</dbReference>
<dbReference type="EMBL" id="CP060779">
    <property type="protein sequence ID" value="QQK47525.1"/>
    <property type="molecule type" value="Genomic_DNA"/>
</dbReference>
<sequence length="142" mass="16434">MTLRRLLLALDYLHTEMNITHTDLKTDNVMLSLEDTTMLADFADEEIRQPSPRKIIDQSRTIYQSRKFRRPIWDLFEGRHLFKNVFDKNGNYDPFKHIALMVALIGPPPAVSMQRSETTGQCSLIAMVLGLLIKMRLCGRNL</sequence>
<organism evidence="2 3">
    <name type="scientific">Penicillium digitatum</name>
    <name type="common">Green mold</name>
    <dbReference type="NCBI Taxonomy" id="36651"/>
    <lineage>
        <taxon>Eukaryota</taxon>
        <taxon>Fungi</taxon>
        <taxon>Dikarya</taxon>
        <taxon>Ascomycota</taxon>
        <taxon>Pezizomycotina</taxon>
        <taxon>Eurotiomycetes</taxon>
        <taxon>Eurotiomycetidae</taxon>
        <taxon>Eurotiales</taxon>
        <taxon>Aspergillaceae</taxon>
        <taxon>Penicillium</taxon>
    </lineage>
</organism>
<dbReference type="PROSITE" id="PS50011">
    <property type="entry name" value="PROTEIN_KINASE_DOM"/>
    <property type="match status" value="1"/>
</dbReference>
<dbReference type="SUPFAM" id="SSF56112">
    <property type="entry name" value="Protein kinase-like (PK-like)"/>
    <property type="match status" value="1"/>
</dbReference>
<proteinExistence type="predicted"/>
<feature type="domain" description="Protein kinase" evidence="1">
    <location>
        <begin position="1"/>
        <end position="142"/>
    </location>
</feature>
<keyword evidence="2" id="KW-0808">Transferase</keyword>
<name>A0A7T7BPM9_PENDI</name>
<evidence type="ECO:0000313" key="2">
    <source>
        <dbReference type="EMBL" id="QQK47525.1"/>
    </source>
</evidence>
<reference evidence="2 3" key="1">
    <citation type="submission" date="2020-08" db="EMBL/GenBank/DDBJ databases">
        <title>The completed genome sequence of the pathogenic ascomycete fungus Penicillium digitatum.</title>
        <authorList>
            <person name="Wang M."/>
        </authorList>
    </citation>
    <scope>NUCLEOTIDE SEQUENCE [LARGE SCALE GENOMIC DNA]</scope>
    <source>
        <strain evidence="2 3">PdW03</strain>
    </source>
</reference>
<protein>
    <submittedName>
        <fullName evidence="2">Protein kinase</fullName>
    </submittedName>
</protein>
<dbReference type="InterPro" id="IPR011009">
    <property type="entry name" value="Kinase-like_dom_sf"/>
</dbReference>
<evidence type="ECO:0000313" key="3">
    <source>
        <dbReference type="Proteomes" id="UP000595662"/>
    </source>
</evidence>
<dbReference type="GO" id="GO:0005524">
    <property type="term" value="F:ATP binding"/>
    <property type="evidence" value="ECO:0007669"/>
    <property type="project" value="InterPro"/>
</dbReference>
<dbReference type="AlphaFoldDB" id="A0A7T7BPM9"/>
<keyword evidence="2" id="KW-0418">Kinase</keyword>
<dbReference type="InterPro" id="IPR008271">
    <property type="entry name" value="Ser/Thr_kinase_AS"/>
</dbReference>
<dbReference type="RefSeq" id="XP_065957908.1">
    <property type="nucleotide sequence ID" value="XM_066100968.1"/>
</dbReference>
<dbReference type="GeneID" id="90952700"/>
<gene>
    <name evidence="2" type="ORF">Pdw03_5160</name>
</gene>
<dbReference type="InterPro" id="IPR000719">
    <property type="entry name" value="Prot_kinase_dom"/>
</dbReference>
<accession>A0A7T7BPM9</accession>